<dbReference type="InterPro" id="IPR009057">
    <property type="entry name" value="Homeodomain-like_sf"/>
</dbReference>
<dbReference type="STRING" id="154621.RV11_GL000030"/>
<reference evidence="1 2" key="1">
    <citation type="submission" date="2013-02" db="EMBL/GenBank/DDBJ databases">
        <title>The Genome Sequence of Enterococcus phoeniculicola BAA-412.</title>
        <authorList>
            <consortium name="The Broad Institute Genome Sequencing Platform"/>
            <consortium name="The Broad Institute Genome Sequencing Center for Infectious Disease"/>
            <person name="Earl A.M."/>
            <person name="Gilmore M.S."/>
            <person name="Lebreton F."/>
            <person name="Walker B."/>
            <person name="Young S.K."/>
            <person name="Zeng Q."/>
            <person name="Gargeya S."/>
            <person name="Fitzgerald M."/>
            <person name="Haas B."/>
            <person name="Abouelleil A."/>
            <person name="Alvarado L."/>
            <person name="Arachchi H.M."/>
            <person name="Berlin A.M."/>
            <person name="Chapman S.B."/>
            <person name="Dewar J."/>
            <person name="Goldberg J."/>
            <person name="Griggs A."/>
            <person name="Gujja S."/>
            <person name="Hansen M."/>
            <person name="Howarth C."/>
            <person name="Imamovic A."/>
            <person name="Larimer J."/>
            <person name="McCowan C."/>
            <person name="Murphy C."/>
            <person name="Neiman D."/>
            <person name="Pearson M."/>
            <person name="Priest M."/>
            <person name="Roberts A."/>
            <person name="Saif S."/>
            <person name="Shea T."/>
            <person name="Sisk P."/>
            <person name="Sykes S."/>
            <person name="Wortman J."/>
            <person name="Nusbaum C."/>
            <person name="Birren B."/>
        </authorList>
    </citation>
    <scope>NUCLEOTIDE SEQUENCE [LARGE SCALE GENOMIC DNA]</scope>
    <source>
        <strain evidence="1 2">ATCC BAA-412</strain>
    </source>
</reference>
<evidence type="ECO:0000313" key="1">
    <source>
        <dbReference type="EMBL" id="EOL45531.1"/>
    </source>
</evidence>
<dbReference type="RefSeq" id="WP_010768084.1">
    <property type="nucleotide sequence ID" value="NZ_ASWE01000003.1"/>
</dbReference>
<dbReference type="PATRIC" id="fig|1158610.3.peg.1404"/>
<protein>
    <submittedName>
        <fullName evidence="1">Uncharacterized protein</fullName>
    </submittedName>
</protein>
<dbReference type="HOGENOM" id="CLU_100170_2_0_9"/>
<dbReference type="OrthoDB" id="66596at2"/>
<dbReference type="Proteomes" id="UP000013785">
    <property type="component" value="Unassembled WGS sequence"/>
</dbReference>
<dbReference type="Gene3D" id="1.10.357.10">
    <property type="entry name" value="Tetracycline Repressor, domain 2"/>
    <property type="match status" value="1"/>
</dbReference>
<name>R3WCB9_9ENTE</name>
<accession>R3WCB9</accession>
<sequence>MKSDRQKLLKSGCRVVEQVGFRGLTARAVAKEGAISTQPIYLVFDNMTELRDEVRDYIFSLIRTNYFKENKTISSFLQNYTKFIQEHPELYLALFLDQKEIRLQAETFFHRLLKESLESQTDRVSEAGSTFLLSRITGMVASLIETNEIKNRPDVIEELLKKTVMHDLQTFKECMEN</sequence>
<dbReference type="EMBL" id="AJAT01000012">
    <property type="protein sequence ID" value="EOL45531.1"/>
    <property type="molecule type" value="Genomic_DNA"/>
</dbReference>
<organism evidence="1 2">
    <name type="scientific">Enterococcus phoeniculicola ATCC BAA-412</name>
    <dbReference type="NCBI Taxonomy" id="1158610"/>
    <lineage>
        <taxon>Bacteria</taxon>
        <taxon>Bacillati</taxon>
        <taxon>Bacillota</taxon>
        <taxon>Bacilli</taxon>
        <taxon>Lactobacillales</taxon>
        <taxon>Enterococcaceae</taxon>
        <taxon>Enterococcus</taxon>
    </lineage>
</organism>
<comment type="caution">
    <text evidence="1">The sequence shown here is derived from an EMBL/GenBank/DDBJ whole genome shotgun (WGS) entry which is preliminary data.</text>
</comment>
<gene>
    <name evidence="1" type="ORF">UC3_01421</name>
</gene>
<dbReference type="AlphaFoldDB" id="R3WCB9"/>
<dbReference type="SUPFAM" id="SSF46689">
    <property type="entry name" value="Homeodomain-like"/>
    <property type="match status" value="1"/>
</dbReference>
<keyword evidence="2" id="KW-1185">Reference proteome</keyword>
<evidence type="ECO:0000313" key="2">
    <source>
        <dbReference type="Proteomes" id="UP000013785"/>
    </source>
</evidence>
<dbReference type="eggNOG" id="COG1309">
    <property type="taxonomic scope" value="Bacteria"/>
</dbReference>
<proteinExistence type="predicted"/>